<dbReference type="PRINTS" id="PR00164">
    <property type="entry name" value="ABC2TRNSPORT"/>
</dbReference>
<dbReference type="PANTHER" id="PTHR30413:SF8">
    <property type="entry name" value="TRANSPORT PERMEASE PROTEIN"/>
    <property type="match status" value="1"/>
</dbReference>
<comment type="subcellular location">
    <subcellularLocation>
        <location evidence="1">Cell inner membrane</location>
        <topology evidence="1">Multi-pass membrane protein</topology>
    </subcellularLocation>
    <subcellularLocation>
        <location evidence="10">Cell membrane</location>
        <topology evidence="10">Multi-pass membrane protein</topology>
    </subcellularLocation>
</comment>
<dbReference type="InterPro" id="IPR013525">
    <property type="entry name" value="ABC2_TM"/>
</dbReference>
<feature type="domain" description="ABC transmembrane type-2" evidence="11">
    <location>
        <begin position="52"/>
        <end position="275"/>
    </location>
</feature>
<sequence length="283" mass="31989">MNASELAAEHGLHRVGARPPLGTYLKQTWARRDFAAQLAKSRIKAANQANRLGRVWEVLKPTLNALVYGFIFGVIQASSSRGPNYAAFVVIGVFLFEFFASSMSQGAKSITGNRSLVQSLNFPRMTLPVSVVMQQLYTLGPMILVMCLYVWILGEPPTWSWFLLVPLLVIYTCFNLGVALIFARLTVHLRDLTQLLPFITRLLMYTSGVLFMVDKIFAGHPWVERLYNFHPVYLVIEIARNSLMHGHPIQGIHWLTLSIISVVVLVFGVVFFWKAEERYGRVS</sequence>
<dbReference type="GO" id="GO:0140359">
    <property type="term" value="F:ABC-type transporter activity"/>
    <property type="evidence" value="ECO:0007669"/>
    <property type="project" value="InterPro"/>
</dbReference>
<dbReference type="Pfam" id="PF01061">
    <property type="entry name" value="ABC2_membrane"/>
    <property type="match status" value="1"/>
</dbReference>
<keyword evidence="3 10" id="KW-0813">Transport</keyword>
<dbReference type="InterPro" id="IPR000412">
    <property type="entry name" value="ABC_2_transport"/>
</dbReference>
<feature type="transmembrane region" description="Helical" evidence="10">
    <location>
        <begin position="85"/>
        <end position="104"/>
    </location>
</feature>
<dbReference type="PANTHER" id="PTHR30413">
    <property type="entry name" value="INNER MEMBRANE TRANSPORT PERMEASE"/>
    <property type="match status" value="1"/>
</dbReference>
<comment type="caution">
    <text evidence="10">Lacks conserved residue(s) required for the propagation of feature annotation.</text>
</comment>
<keyword evidence="9" id="KW-0046">Antibiotic resistance</keyword>
<dbReference type="RefSeq" id="WP_119425141.1">
    <property type="nucleotide sequence ID" value="NZ_QQXK01000021.1"/>
</dbReference>
<evidence type="ECO:0000256" key="5">
    <source>
        <dbReference type="ARBA" id="ARBA00022519"/>
    </source>
</evidence>
<name>A0A399J885_9MICC</name>
<organism evidence="12 13">
    <name type="scientific">Galactobacter valiniphilus</name>
    <dbReference type="NCBI Taxonomy" id="2676122"/>
    <lineage>
        <taxon>Bacteria</taxon>
        <taxon>Bacillati</taxon>
        <taxon>Actinomycetota</taxon>
        <taxon>Actinomycetes</taxon>
        <taxon>Micrococcales</taxon>
        <taxon>Micrococcaceae</taxon>
        <taxon>Galactobacter</taxon>
    </lineage>
</organism>
<keyword evidence="13" id="KW-1185">Reference proteome</keyword>
<evidence type="ECO:0000256" key="1">
    <source>
        <dbReference type="ARBA" id="ARBA00004429"/>
    </source>
</evidence>
<keyword evidence="6 10" id="KW-0812">Transmembrane</keyword>
<dbReference type="Proteomes" id="UP000265419">
    <property type="component" value="Unassembled WGS sequence"/>
</dbReference>
<feature type="transmembrane region" description="Helical" evidence="10">
    <location>
        <begin position="252"/>
        <end position="273"/>
    </location>
</feature>
<protein>
    <recommendedName>
        <fullName evidence="10">Transport permease protein</fullName>
    </recommendedName>
</protein>
<evidence type="ECO:0000256" key="4">
    <source>
        <dbReference type="ARBA" id="ARBA00022475"/>
    </source>
</evidence>
<reference evidence="12 13" key="1">
    <citation type="submission" date="2018-07" db="EMBL/GenBank/DDBJ databases">
        <title>Arthrobacter sp. nov., isolated from raw cow's milk with high bacterial count.</title>
        <authorList>
            <person name="Hahne J."/>
            <person name="Isele D."/>
            <person name="Lipski A."/>
        </authorList>
    </citation>
    <scope>NUCLEOTIDE SEQUENCE [LARGE SCALE GENOMIC DNA]</scope>
    <source>
        <strain evidence="12 13">JZ R-35</strain>
    </source>
</reference>
<evidence type="ECO:0000256" key="10">
    <source>
        <dbReference type="RuleBase" id="RU361157"/>
    </source>
</evidence>
<evidence type="ECO:0000256" key="9">
    <source>
        <dbReference type="ARBA" id="ARBA00023251"/>
    </source>
</evidence>
<dbReference type="GO" id="GO:0015920">
    <property type="term" value="P:lipopolysaccharide transport"/>
    <property type="evidence" value="ECO:0007669"/>
    <property type="project" value="TreeGrafter"/>
</dbReference>
<proteinExistence type="inferred from homology"/>
<keyword evidence="8 10" id="KW-0472">Membrane</keyword>
<evidence type="ECO:0000259" key="11">
    <source>
        <dbReference type="PROSITE" id="PS51012"/>
    </source>
</evidence>
<dbReference type="AlphaFoldDB" id="A0A399J885"/>
<dbReference type="PROSITE" id="PS51012">
    <property type="entry name" value="ABC_TM2"/>
    <property type="match status" value="1"/>
</dbReference>
<keyword evidence="4 10" id="KW-1003">Cell membrane</keyword>
<feature type="transmembrane region" description="Helical" evidence="10">
    <location>
        <begin position="125"/>
        <end position="152"/>
    </location>
</feature>
<dbReference type="InterPro" id="IPR047817">
    <property type="entry name" value="ABC2_TM_bact-type"/>
</dbReference>
<comment type="caution">
    <text evidence="12">The sequence shown here is derived from an EMBL/GenBank/DDBJ whole genome shotgun (WGS) entry which is preliminary data.</text>
</comment>
<dbReference type="GO" id="GO:0043190">
    <property type="term" value="C:ATP-binding cassette (ABC) transporter complex"/>
    <property type="evidence" value="ECO:0007669"/>
    <property type="project" value="InterPro"/>
</dbReference>
<evidence type="ECO:0000256" key="3">
    <source>
        <dbReference type="ARBA" id="ARBA00022448"/>
    </source>
</evidence>
<dbReference type="EMBL" id="QQXK01000021">
    <property type="protein sequence ID" value="RII41761.1"/>
    <property type="molecule type" value="Genomic_DNA"/>
</dbReference>
<gene>
    <name evidence="12" type="ORF">DWB68_10780</name>
</gene>
<evidence type="ECO:0000256" key="6">
    <source>
        <dbReference type="ARBA" id="ARBA00022692"/>
    </source>
</evidence>
<keyword evidence="7 10" id="KW-1133">Transmembrane helix</keyword>
<evidence type="ECO:0000256" key="8">
    <source>
        <dbReference type="ARBA" id="ARBA00023136"/>
    </source>
</evidence>
<evidence type="ECO:0000256" key="7">
    <source>
        <dbReference type="ARBA" id="ARBA00022989"/>
    </source>
</evidence>
<keyword evidence="5" id="KW-0997">Cell inner membrane</keyword>
<accession>A0A399J885</accession>
<evidence type="ECO:0000313" key="13">
    <source>
        <dbReference type="Proteomes" id="UP000265419"/>
    </source>
</evidence>
<evidence type="ECO:0000256" key="2">
    <source>
        <dbReference type="ARBA" id="ARBA00007783"/>
    </source>
</evidence>
<feature type="transmembrane region" description="Helical" evidence="10">
    <location>
        <begin position="158"/>
        <end position="183"/>
    </location>
</feature>
<comment type="similarity">
    <text evidence="2 10">Belongs to the ABC-2 integral membrane protein family.</text>
</comment>
<evidence type="ECO:0000313" key="12">
    <source>
        <dbReference type="EMBL" id="RII41761.1"/>
    </source>
</evidence>
<dbReference type="GO" id="GO:0046677">
    <property type="term" value="P:response to antibiotic"/>
    <property type="evidence" value="ECO:0007669"/>
    <property type="project" value="UniProtKB-KW"/>
</dbReference>